<evidence type="ECO:0000256" key="4">
    <source>
        <dbReference type="ARBA" id="ARBA00023004"/>
    </source>
</evidence>
<evidence type="ECO:0000256" key="2">
    <source>
        <dbReference type="ARBA" id="ARBA00022964"/>
    </source>
</evidence>
<sequence length="324" mass="38263">MIIWARKQCKNGLEYWQNNMDIQLNTIKQSKRIYILSLQQELIDKYLGAVKNISLSDIHYIPYFRFLMAKEFELLFHLQAMLLNILKDYEHGGIMIHCGDLSESNYIKMSIAVSYLLGHPDIDPLSGKHYAIFTVKHTDNQVPNLFRPYEQFKMHTDGAYMNKVPDWIFFMKMDEIAAAGGRTRLLHIADWEEYEQFYKMMDKKVFRFFSTPSSSKSSSRYQCGNEDSIYAMFLETKDKEKSIRFVDRFVYPHNIEEAEQIYQIQHSLEASNHILEIDIPIGSILLINNRFWLHGRMEFQKNSALSRTLMRQRGSFHANDATLY</sequence>
<dbReference type="Proteomes" id="UP000239239">
    <property type="component" value="Unassembled WGS sequence"/>
</dbReference>
<protein>
    <recommendedName>
        <fullName evidence="7">Carbon starvation induced protein CsiD</fullName>
    </recommendedName>
</protein>
<evidence type="ECO:0000256" key="3">
    <source>
        <dbReference type="ARBA" id="ARBA00023002"/>
    </source>
</evidence>
<dbReference type="EMBL" id="PQWY01000002">
    <property type="protein sequence ID" value="PPK33419.1"/>
    <property type="molecule type" value="Genomic_DNA"/>
</dbReference>
<accession>A0A2S6F7J7</accession>
<proteinExistence type="predicted"/>
<evidence type="ECO:0000313" key="5">
    <source>
        <dbReference type="EMBL" id="PPK33419.1"/>
    </source>
</evidence>
<evidence type="ECO:0000313" key="6">
    <source>
        <dbReference type="Proteomes" id="UP000239239"/>
    </source>
</evidence>
<reference evidence="5 6" key="1">
    <citation type="submission" date="2018-02" db="EMBL/GenBank/DDBJ databases">
        <title>Draft genome sequences of four Legionella pneumophila clinical strains isolated in Ontario.</title>
        <authorList>
            <person name="Fortuna A."/>
            <person name="Ramnarine R."/>
            <person name="Li A."/>
            <person name="Frantz C."/>
            <person name="Mallo G."/>
        </authorList>
    </citation>
    <scope>NUCLEOTIDE SEQUENCE [LARGE SCALE GENOMIC DNA]</scope>
    <source>
        <strain evidence="5 6">LG61</strain>
    </source>
</reference>
<keyword evidence="2" id="KW-0223">Dioxygenase</keyword>
<dbReference type="SUPFAM" id="SSF51197">
    <property type="entry name" value="Clavaminate synthase-like"/>
    <property type="match status" value="1"/>
</dbReference>
<dbReference type="InterPro" id="IPR042098">
    <property type="entry name" value="TauD-like_sf"/>
</dbReference>
<dbReference type="OrthoDB" id="8954293at2"/>
<name>A0A2S6F7J7_LEGPN</name>
<evidence type="ECO:0008006" key="7">
    <source>
        <dbReference type="Google" id="ProtNLM"/>
    </source>
</evidence>
<keyword evidence="4" id="KW-0408">Iron</keyword>
<dbReference type="GO" id="GO:0005506">
    <property type="term" value="F:iron ion binding"/>
    <property type="evidence" value="ECO:0007669"/>
    <property type="project" value="InterPro"/>
</dbReference>
<comment type="caution">
    <text evidence="5">The sequence shown here is derived from an EMBL/GenBank/DDBJ whole genome shotgun (WGS) entry which is preliminary data.</text>
</comment>
<gene>
    <name evidence="5" type="ORF">C3928_01385</name>
</gene>
<keyword evidence="1" id="KW-0479">Metal-binding</keyword>
<organism evidence="5 6">
    <name type="scientific">Legionella pneumophila</name>
    <dbReference type="NCBI Taxonomy" id="446"/>
    <lineage>
        <taxon>Bacteria</taxon>
        <taxon>Pseudomonadati</taxon>
        <taxon>Pseudomonadota</taxon>
        <taxon>Gammaproteobacteria</taxon>
        <taxon>Legionellales</taxon>
        <taxon>Legionellaceae</taxon>
        <taxon>Legionella</taxon>
    </lineage>
</organism>
<dbReference type="GO" id="GO:0016706">
    <property type="term" value="F:2-oxoglutarate-dependent dioxygenase activity"/>
    <property type="evidence" value="ECO:0007669"/>
    <property type="project" value="UniProtKB-ARBA"/>
</dbReference>
<dbReference type="Gene3D" id="3.60.130.10">
    <property type="entry name" value="Clavaminate synthase-like"/>
    <property type="match status" value="1"/>
</dbReference>
<evidence type="ECO:0000256" key="1">
    <source>
        <dbReference type="ARBA" id="ARBA00022723"/>
    </source>
</evidence>
<dbReference type="InterPro" id="IPR015038">
    <property type="entry name" value="GlaH"/>
</dbReference>
<dbReference type="GO" id="GO:0050498">
    <property type="term" value="F:oxidoreductase activity, acting on paired donors, with incorporation or reduction of molecular oxygen, with 2-oxoglutarate as one donor, and the other dehydrogenated"/>
    <property type="evidence" value="ECO:0007669"/>
    <property type="project" value="InterPro"/>
</dbReference>
<keyword evidence="3" id="KW-0560">Oxidoreductase</keyword>
<dbReference type="AlphaFoldDB" id="A0A2S6F7J7"/>
<dbReference type="Pfam" id="PF08943">
    <property type="entry name" value="CsiD"/>
    <property type="match status" value="1"/>
</dbReference>